<evidence type="ECO:0000313" key="2">
    <source>
        <dbReference type="Proteomes" id="UP000765509"/>
    </source>
</evidence>
<sequence length="212" mass="24586">MKDLRTMKKSLLLHPKLDAFVCYPMCFPMYTGPDVPMNCTYKSLGGNSYNANLFKARTNFSEIWDKGIAPRQSSEIQMNQLSVISNPIRIYYTHGIRQWTEWLLKIENIEDKMDEWNEKIIHTRGTMDIQQGLAWKSLNWSPLNANDVKPLQLVFLISLDWFNPWGNKISGKQQSLGLILLNCLNLPPNCVTNLHSLYCMLSYQVQMHPESL</sequence>
<comment type="caution">
    <text evidence="1">The sequence shown here is derived from an EMBL/GenBank/DDBJ whole genome shotgun (WGS) entry which is preliminary data.</text>
</comment>
<protein>
    <submittedName>
        <fullName evidence="1">Uncharacterized protein</fullName>
    </submittedName>
</protein>
<organism evidence="1 2">
    <name type="scientific">Austropuccinia psidii MF-1</name>
    <dbReference type="NCBI Taxonomy" id="1389203"/>
    <lineage>
        <taxon>Eukaryota</taxon>
        <taxon>Fungi</taxon>
        <taxon>Dikarya</taxon>
        <taxon>Basidiomycota</taxon>
        <taxon>Pucciniomycotina</taxon>
        <taxon>Pucciniomycetes</taxon>
        <taxon>Pucciniales</taxon>
        <taxon>Sphaerophragmiaceae</taxon>
        <taxon>Austropuccinia</taxon>
    </lineage>
</organism>
<reference evidence="1" key="1">
    <citation type="submission" date="2021-03" db="EMBL/GenBank/DDBJ databases">
        <title>Draft genome sequence of rust myrtle Austropuccinia psidii MF-1, a brazilian biotype.</title>
        <authorList>
            <person name="Quecine M.C."/>
            <person name="Pachon D.M.R."/>
            <person name="Bonatelli M.L."/>
            <person name="Correr F.H."/>
            <person name="Franceschini L.M."/>
            <person name="Leite T.F."/>
            <person name="Margarido G.R.A."/>
            <person name="Almeida C.A."/>
            <person name="Ferrarezi J.A."/>
            <person name="Labate C.A."/>
        </authorList>
    </citation>
    <scope>NUCLEOTIDE SEQUENCE</scope>
    <source>
        <strain evidence="1">MF-1</strain>
    </source>
</reference>
<proteinExistence type="predicted"/>
<dbReference type="Proteomes" id="UP000765509">
    <property type="component" value="Unassembled WGS sequence"/>
</dbReference>
<gene>
    <name evidence="1" type="ORF">O181_074427</name>
</gene>
<dbReference type="AlphaFoldDB" id="A0A9Q3FAW9"/>
<evidence type="ECO:0000313" key="1">
    <source>
        <dbReference type="EMBL" id="MBW0534712.1"/>
    </source>
</evidence>
<accession>A0A9Q3FAW9</accession>
<keyword evidence="2" id="KW-1185">Reference proteome</keyword>
<dbReference type="EMBL" id="AVOT02039610">
    <property type="protein sequence ID" value="MBW0534712.1"/>
    <property type="molecule type" value="Genomic_DNA"/>
</dbReference>
<name>A0A9Q3FAW9_9BASI</name>